<comment type="caution">
    <text evidence="1">The sequence shown here is derived from an EMBL/GenBank/DDBJ whole genome shotgun (WGS) entry which is preliminary data.</text>
</comment>
<dbReference type="EMBL" id="JAWDGP010003892">
    <property type="protein sequence ID" value="KAK3769718.1"/>
    <property type="molecule type" value="Genomic_DNA"/>
</dbReference>
<proteinExistence type="predicted"/>
<evidence type="ECO:0000313" key="2">
    <source>
        <dbReference type="Proteomes" id="UP001283361"/>
    </source>
</evidence>
<evidence type="ECO:0000313" key="1">
    <source>
        <dbReference type="EMBL" id="KAK3769718.1"/>
    </source>
</evidence>
<gene>
    <name evidence="1" type="ORF">RRG08_004967</name>
</gene>
<protein>
    <submittedName>
        <fullName evidence="1">Uncharacterized protein</fullName>
    </submittedName>
</protein>
<sequence length="118" mass="13791">MLKVELGTPVQYHDLLENITHEITRDGYNVMKRRKAKLGYISSLKPRAERLEWVADTWDQARAEILQERHQILNRKLVLQHALVKAQDRRAELRRHLENEAETQCPVNSNAQIPVTGM</sequence>
<accession>A0AAE0ZHT4</accession>
<name>A0AAE0ZHT4_9GAST</name>
<dbReference type="AlphaFoldDB" id="A0AAE0ZHT4"/>
<reference evidence="1" key="1">
    <citation type="journal article" date="2023" name="G3 (Bethesda)">
        <title>A reference genome for the long-term kleptoplast-retaining sea slug Elysia crispata morphotype clarki.</title>
        <authorList>
            <person name="Eastman K.E."/>
            <person name="Pendleton A.L."/>
            <person name="Shaikh M.A."/>
            <person name="Suttiyut T."/>
            <person name="Ogas R."/>
            <person name="Tomko P."/>
            <person name="Gavelis G."/>
            <person name="Widhalm J.R."/>
            <person name="Wisecaver J.H."/>
        </authorList>
    </citation>
    <scope>NUCLEOTIDE SEQUENCE</scope>
    <source>
        <strain evidence="1">ECLA1</strain>
    </source>
</reference>
<dbReference type="Proteomes" id="UP001283361">
    <property type="component" value="Unassembled WGS sequence"/>
</dbReference>
<keyword evidence="2" id="KW-1185">Reference proteome</keyword>
<organism evidence="1 2">
    <name type="scientific">Elysia crispata</name>
    <name type="common">lettuce slug</name>
    <dbReference type="NCBI Taxonomy" id="231223"/>
    <lineage>
        <taxon>Eukaryota</taxon>
        <taxon>Metazoa</taxon>
        <taxon>Spiralia</taxon>
        <taxon>Lophotrochozoa</taxon>
        <taxon>Mollusca</taxon>
        <taxon>Gastropoda</taxon>
        <taxon>Heterobranchia</taxon>
        <taxon>Euthyneura</taxon>
        <taxon>Panpulmonata</taxon>
        <taxon>Sacoglossa</taxon>
        <taxon>Placobranchoidea</taxon>
        <taxon>Plakobranchidae</taxon>
        <taxon>Elysia</taxon>
    </lineage>
</organism>